<dbReference type="GO" id="GO:0006353">
    <property type="term" value="P:DNA-templated transcription termination"/>
    <property type="evidence" value="ECO:0007669"/>
    <property type="project" value="UniProtKB-KW"/>
</dbReference>
<evidence type="ECO:0000256" key="3">
    <source>
        <dbReference type="ARBA" id="ARBA00022946"/>
    </source>
</evidence>
<keyword evidence="2" id="KW-0806">Transcription termination</keyword>
<dbReference type="AlphaFoldDB" id="A0A5J9T4V4"/>
<sequence>MTEMHAPQQAVKCPKVSILQWIQVKPPIKYVQANNIKRLPHEPQAAAVAARVHLRSTKNAHAVLAVLRSFGFKPASIARLVTTRPSVLSSTNIGAKLDFYRRELGLSDTEICRVVLSSPHRPLEASLEGRLRPNHRLLRDLLGTDKNVITAVIQSMRLITHWYNMSF</sequence>
<dbReference type="Pfam" id="PF02536">
    <property type="entry name" value="mTERF"/>
    <property type="match status" value="1"/>
</dbReference>
<keyword evidence="2" id="KW-0804">Transcription</keyword>
<proteinExistence type="inferred from homology"/>
<dbReference type="InterPro" id="IPR038538">
    <property type="entry name" value="MTERF_sf"/>
</dbReference>
<evidence type="ECO:0000256" key="1">
    <source>
        <dbReference type="ARBA" id="ARBA00007692"/>
    </source>
</evidence>
<dbReference type="PANTHER" id="PTHR13068">
    <property type="entry name" value="CGI-12 PROTEIN-RELATED"/>
    <property type="match status" value="1"/>
</dbReference>
<dbReference type="EMBL" id="RWGY01000051">
    <property type="protein sequence ID" value="TVU06410.1"/>
    <property type="molecule type" value="Genomic_DNA"/>
</dbReference>
<organism evidence="4 5">
    <name type="scientific">Eragrostis curvula</name>
    <name type="common">weeping love grass</name>
    <dbReference type="NCBI Taxonomy" id="38414"/>
    <lineage>
        <taxon>Eukaryota</taxon>
        <taxon>Viridiplantae</taxon>
        <taxon>Streptophyta</taxon>
        <taxon>Embryophyta</taxon>
        <taxon>Tracheophyta</taxon>
        <taxon>Spermatophyta</taxon>
        <taxon>Magnoliopsida</taxon>
        <taxon>Liliopsida</taxon>
        <taxon>Poales</taxon>
        <taxon>Poaceae</taxon>
        <taxon>PACMAD clade</taxon>
        <taxon>Chloridoideae</taxon>
        <taxon>Eragrostideae</taxon>
        <taxon>Eragrostidinae</taxon>
        <taxon>Eragrostis</taxon>
    </lineage>
</organism>
<dbReference type="GO" id="GO:0003676">
    <property type="term" value="F:nucleic acid binding"/>
    <property type="evidence" value="ECO:0007669"/>
    <property type="project" value="InterPro"/>
</dbReference>
<dbReference type="PANTHER" id="PTHR13068:SF213">
    <property type="entry name" value="OS07G0423000 PROTEIN"/>
    <property type="match status" value="1"/>
</dbReference>
<evidence type="ECO:0000313" key="4">
    <source>
        <dbReference type="EMBL" id="TVU06410.1"/>
    </source>
</evidence>
<comment type="similarity">
    <text evidence="1">Belongs to the mTERF family.</text>
</comment>
<evidence type="ECO:0000256" key="2">
    <source>
        <dbReference type="ARBA" id="ARBA00022472"/>
    </source>
</evidence>
<name>A0A5J9T4V4_9POAL</name>
<feature type="non-terminal residue" evidence="4">
    <location>
        <position position="1"/>
    </location>
</feature>
<comment type="caution">
    <text evidence="4">The sequence shown here is derived from an EMBL/GenBank/DDBJ whole genome shotgun (WGS) entry which is preliminary data.</text>
</comment>
<dbReference type="InterPro" id="IPR003690">
    <property type="entry name" value="MTERF"/>
</dbReference>
<protein>
    <submittedName>
        <fullName evidence="4">Uncharacterized protein</fullName>
    </submittedName>
</protein>
<gene>
    <name evidence="4" type="ORF">EJB05_49623</name>
</gene>
<dbReference type="OrthoDB" id="637682at2759"/>
<dbReference type="Proteomes" id="UP000324897">
    <property type="component" value="Unassembled WGS sequence"/>
</dbReference>
<evidence type="ECO:0000313" key="5">
    <source>
        <dbReference type="Proteomes" id="UP000324897"/>
    </source>
</evidence>
<dbReference type="Gene3D" id="1.25.70.10">
    <property type="entry name" value="Transcription termination factor 3, mitochondrial"/>
    <property type="match status" value="1"/>
</dbReference>
<dbReference type="Gramene" id="TVU06410">
    <property type="protein sequence ID" value="TVU06410"/>
    <property type="gene ID" value="EJB05_49623"/>
</dbReference>
<keyword evidence="2" id="KW-0805">Transcription regulation</keyword>
<accession>A0A5J9T4V4</accession>
<keyword evidence="5" id="KW-1185">Reference proteome</keyword>
<keyword evidence="3" id="KW-0809">Transit peptide</keyword>
<reference evidence="4 5" key="1">
    <citation type="journal article" date="2019" name="Sci. Rep.">
        <title>A high-quality genome of Eragrostis curvula grass provides insights into Poaceae evolution and supports new strategies to enhance forage quality.</title>
        <authorList>
            <person name="Carballo J."/>
            <person name="Santos B.A.C.M."/>
            <person name="Zappacosta D."/>
            <person name="Garbus I."/>
            <person name="Selva J.P."/>
            <person name="Gallo C.A."/>
            <person name="Diaz A."/>
            <person name="Albertini E."/>
            <person name="Caccamo M."/>
            <person name="Echenique V."/>
        </authorList>
    </citation>
    <scope>NUCLEOTIDE SEQUENCE [LARGE SCALE GENOMIC DNA]</scope>
    <source>
        <strain evidence="5">cv. Victoria</strain>
        <tissue evidence="4">Leaf</tissue>
    </source>
</reference>